<dbReference type="Proteomes" id="UP001324115">
    <property type="component" value="Unassembled WGS sequence"/>
</dbReference>
<gene>
    <name evidence="1" type="ORF">RGQ29_023930</name>
</gene>
<name>A0AAN7IMC9_QUERU</name>
<dbReference type="EMBL" id="JAXUIC010000006">
    <property type="protein sequence ID" value="KAK4586988.1"/>
    <property type="molecule type" value="Genomic_DNA"/>
</dbReference>
<organism evidence="1 2">
    <name type="scientific">Quercus rubra</name>
    <name type="common">Northern red oak</name>
    <name type="synonym">Quercus borealis</name>
    <dbReference type="NCBI Taxonomy" id="3512"/>
    <lineage>
        <taxon>Eukaryota</taxon>
        <taxon>Viridiplantae</taxon>
        <taxon>Streptophyta</taxon>
        <taxon>Embryophyta</taxon>
        <taxon>Tracheophyta</taxon>
        <taxon>Spermatophyta</taxon>
        <taxon>Magnoliopsida</taxon>
        <taxon>eudicotyledons</taxon>
        <taxon>Gunneridae</taxon>
        <taxon>Pentapetalae</taxon>
        <taxon>rosids</taxon>
        <taxon>fabids</taxon>
        <taxon>Fagales</taxon>
        <taxon>Fagaceae</taxon>
        <taxon>Quercus</taxon>
    </lineage>
</organism>
<dbReference type="AlphaFoldDB" id="A0AAN7IMC9"/>
<reference evidence="1 2" key="1">
    <citation type="journal article" date="2023" name="G3 (Bethesda)">
        <title>A haplotype-resolved chromosome-scale genome for Quercus rubra L. provides insights into the genetics of adaptive traits for red oak species.</title>
        <authorList>
            <person name="Kapoor B."/>
            <person name="Jenkins J."/>
            <person name="Schmutz J."/>
            <person name="Zhebentyayeva T."/>
            <person name="Kuelheim C."/>
            <person name="Coggeshall M."/>
            <person name="Heim C."/>
            <person name="Lasky J.R."/>
            <person name="Leites L."/>
            <person name="Islam-Faridi N."/>
            <person name="Romero-Severson J."/>
            <person name="DeLeo V.L."/>
            <person name="Lucas S.M."/>
            <person name="Lazic D."/>
            <person name="Gailing O."/>
            <person name="Carlson J."/>
            <person name="Staton M."/>
        </authorList>
    </citation>
    <scope>NUCLEOTIDE SEQUENCE [LARGE SCALE GENOMIC DNA]</scope>
    <source>
        <strain evidence="1">Pseudo-F2</strain>
    </source>
</reference>
<proteinExistence type="predicted"/>
<evidence type="ECO:0000313" key="1">
    <source>
        <dbReference type="EMBL" id="KAK4586988.1"/>
    </source>
</evidence>
<accession>A0AAN7IMC9</accession>
<comment type="caution">
    <text evidence="1">The sequence shown here is derived from an EMBL/GenBank/DDBJ whole genome shotgun (WGS) entry which is preliminary data.</text>
</comment>
<sequence length="110" mass="12950">MRERERERLQRFGSPGSNSYLSFRHFYSLSNSHSLSVCRFLQSLCLFGYLEVGICVSTQKRVWAVFHKGTHDGTKFAITERPVKQVRRDFCTETAETFIEEQKSRWGKCF</sequence>
<protein>
    <submittedName>
        <fullName evidence="1">Uncharacterized protein</fullName>
    </submittedName>
</protein>
<keyword evidence="2" id="KW-1185">Reference proteome</keyword>
<evidence type="ECO:0000313" key="2">
    <source>
        <dbReference type="Proteomes" id="UP001324115"/>
    </source>
</evidence>